<dbReference type="Pfam" id="PF00400">
    <property type="entry name" value="WD40"/>
    <property type="match status" value="2"/>
</dbReference>
<dbReference type="InterPro" id="IPR019775">
    <property type="entry name" value="WD40_repeat_CS"/>
</dbReference>
<feature type="compositionally biased region" description="Basic and acidic residues" evidence="4">
    <location>
        <begin position="544"/>
        <end position="575"/>
    </location>
</feature>
<dbReference type="InterPro" id="IPR001680">
    <property type="entry name" value="WD40_rpt"/>
</dbReference>
<evidence type="ECO:0008006" key="6">
    <source>
        <dbReference type="Google" id="ProtNLM"/>
    </source>
</evidence>
<feature type="region of interest" description="Disordered" evidence="4">
    <location>
        <begin position="502"/>
        <end position="586"/>
    </location>
</feature>
<dbReference type="PROSITE" id="PS00678">
    <property type="entry name" value="WD_REPEATS_1"/>
    <property type="match status" value="1"/>
</dbReference>
<dbReference type="InterPro" id="IPR036322">
    <property type="entry name" value="WD40_repeat_dom_sf"/>
</dbReference>
<accession>A0A7S3R7A4</accession>
<protein>
    <recommendedName>
        <fullName evidence="6">DUF2415 domain-containing protein</fullName>
    </recommendedName>
</protein>
<dbReference type="PANTHER" id="PTHR43991:SF12">
    <property type="entry name" value="WD REPEAT PROTEIN (AFU_ORTHOLOGUE AFUA_8G05640)"/>
    <property type="match status" value="1"/>
</dbReference>
<dbReference type="PANTHER" id="PTHR43991">
    <property type="entry name" value="WD REPEAT PROTEIN (AFU_ORTHOLOGUE AFUA_8G05640)-RELATED"/>
    <property type="match status" value="1"/>
</dbReference>
<evidence type="ECO:0000256" key="3">
    <source>
        <dbReference type="PROSITE-ProRule" id="PRU00221"/>
    </source>
</evidence>
<proteinExistence type="predicted"/>
<dbReference type="Gene3D" id="2.130.10.10">
    <property type="entry name" value="YVTN repeat-like/Quinoprotein amine dehydrogenase"/>
    <property type="match status" value="1"/>
</dbReference>
<dbReference type="EMBL" id="HBIP01032811">
    <property type="protein sequence ID" value="CAE0504932.1"/>
    <property type="molecule type" value="Transcribed_RNA"/>
</dbReference>
<keyword evidence="2" id="KW-0677">Repeat</keyword>
<dbReference type="AlphaFoldDB" id="A0A7S3R7A4"/>
<feature type="repeat" description="WD" evidence="3">
    <location>
        <begin position="361"/>
        <end position="402"/>
    </location>
</feature>
<organism evidence="5">
    <name type="scientific">Dunaliella tertiolecta</name>
    <name type="common">Green alga</name>
    <dbReference type="NCBI Taxonomy" id="3047"/>
    <lineage>
        <taxon>Eukaryota</taxon>
        <taxon>Viridiplantae</taxon>
        <taxon>Chlorophyta</taxon>
        <taxon>core chlorophytes</taxon>
        <taxon>Chlorophyceae</taxon>
        <taxon>CS clade</taxon>
        <taxon>Chlamydomonadales</taxon>
        <taxon>Dunaliellaceae</taxon>
        <taxon>Dunaliella</taxon>
    </lineage>
</organism>
<dbReference type="InterPro" id="IPR015943">
    <property type="entry name" value="WD40/YVTN_repeat-like_dom_sf"/>
</dbReference>
<dbReference type="PROSITE" id="PS50082">
    <property type="entry name" value="WD_REPEATS_2"/>
    <property type="match status" value="1"/>
</dbReference>
<name>A0A7S3R7A4_DUNTE</name>
<sequence>MEVDVGFVVLADDGDDESELSSESEDRHPPVLSVGASTDDEAEQGAEAEEEEGEGEGGEDKEPVVSFGMNEEEEVDTTAEQAAQGRDVQGIPWERLQFSRDHYRKTRIISYRNYVNVVPEDPVEFRLEYRPELLKLCTPVAYDVGNGIGGEDGCCSRKGRASRPAYFNFVRNSRAVHTNIVHFQLRNLVWAASRNDVLYVHQNSVYHWSPVSRTRTELVRMSGHGRRSVPLGRVQVSTLSHKDDLIAAGGFNGELVCYRLRGEGELLYAERITNSDNGITNGLEIFSTPQYDLRLVASNNDQAVRVYQAQPSGMRLVNRWDYDWAVNYSTVQPGSPVLAVVGDDPATHLTDMRTGARVSTLAAHADFSFAAAWHPSGQLLATGNQDTTTCVWDVRQPSSPVARMAGNMGAIRSLRFSPDGKYLAAAEPADFVHIYDVASDFKRAQLIDLFGEISGISFTPLGEELFVGVADLTYSSMLQYERAGPASGMGSCQDVPLQWDRQSEADEQDEQDGEVEVSDMEDEEELRWQQLQQSLREEEEQEELDRQQRMEQIDDRVQQQQQEEERQPLLQHHNEQQQQQQQQGAAGMGVDLMHHYHMPQQHNHGMVTVGVDHGPTVAAGQPQPLPGALPRQMLYAAARAQQQQQQQQEGHSF</sequence>
<gene>
    <name evidence="5" type="ORF">DTER00134_LOCUS20005</name>
</gene>
<evidence type="ECO:0000256" key="1">
    <source>
        <dbReference type="ARBA" id="ARBA00022574"/>
    </source>
</evidence>
<feature type="region of interest" description="Disordered" evidence="4">
    <location>
        <begin position="1"/>
        <end position="63"/>
    </location>
</feature>
<evidence type="ECO:0000256" key="2">
    <source>
        <dbReference type="ARBA" id="ARBA00022737"/>
    </source>
</evidence>
<dbReference type="SUPFAM" id="SSF50978">
    <property type="entry name" value="WD40 repeat-like"/>
    <property type="match status" value="1"/>
</dbReference>
<feature type="compositionally biased region" description="Acidic residues" evidence="4">
    <location>
        <begin position="12"/>
        <end position="23"/>
    </location>
</feature>
<feature type="compositionally biased region" description="Acidic residues" evidence="4">
    <location>
        <begin position="38"/>
        <end position="57"/>
    </location>
</feature>
<dbReference type="PROSITE" id="PS50294">
    <property type="entry name" value="WD_REPEATS_REGION"/>
    <property type="match status" value="1"/>
</dbReference>
<dbReference type="SMART" id="SM00320">
    <property type="entry name" value="WD40"/>
    <property type="match status" value="3"/>
</dbReference>
<feature type="compositionally biased region" description="Acidic residues" evidence="4">
    <location>
        <begin position="505"/>
        <end position="525"/>
    </location>
</feature>
<evidence type="ECO:0000256" key="4">
    <source>
        <dbReference type="SAM" id="MobiDB-lite"/>
    </source>
</evidence>
<keyword evidence="1 3" id="KW-0853">WD repeat</keyword>
<evidence type="ECO:0000313" key="5">
    <source>
        <dbReference type="EMBL" id="CAE0504932.1"/>
    </source>
</evidence>
<reference evidence="5" key="1">
    <citation type="submission" date="2021-01" db="EMBL/GenBank/DDBJ databases">
        <authorList>
            <person name="Corre E."/>
            <person name="Pelletier E."/>
            <person name="Niang G."/>
            <person name="Scheremetjew M."/>
            <person name="Finn R."/>
            <person name="Kale V."/>
            <person name="Holt S."/>
            <person name="Cochrane G."/>
            <person name="Meng A."/>
            <person name="Brown T."/>
            <person name="Cohen L."/>
        </authorList>
    </citation>
    <scope>NUCLEOTIDE SEQUENCE</scope>
    <source>
        <strain evidence="5">CCMP1320</strain>
    </source>
</reference>